<evidence type="ECO:0000313" key="5">
    <source>
        <dbReference type="EMBL" id="TEB21858.1"/>
    </source>
</evidence>
<name>A0A4Y7SJM1_COPMI</name>
<comment type="caution">
    <text evidence="5">The sequence shown here is derived from an EMBL/GenBank/DDBJ whole genome shotgun (WGS) entry which is preliminary data.</text>
</comment>
<feature type="compositionally biased region" description="Acidic residues" evidence="2">
    <location>
        <begin position="499"/>
        <end position="511"/>
    </location>
</feature>
<evidence type="ECO:0000256" key="2">
    <source>
        <dbReference type="SAM" id="MobiDB-lite"/>
    </source>
</evidence>
<reference evidence="5 6" key="1">
    <citation type="journal article" date="2019" name="Nat. Ecol. Evol.">
        <title>Megaphylogeny resolves global patterns of mushroom evolution.</title>
        <authorList>
            <person name="Varga T."/>
            <person name="Krizsan K."/>
            <person name="Foldi C."/>
            <person name="Dima B."/>
            <person name="Sanchez-Garcia M."/>
            <person name="Sanchez-Ramirez S."/>
            <person name="Szollosi G.J."/>
            <person name="Szarkandi J.G."/>
            <person name="Papp V."/>
            <person name="Albert L."/>
            <person name="Andreopoulos W."/>
            <person name="Angelini C."/>
            <person name="Antonin V."/>
            <person name="Barry K.W."/>
            <person name="Bougher N.L."/>
            <person name="Buchanan P."/>
            <person name="Buyck B."/>
            <person name="Bense V."/>
            <person name="Catcheside P."/>
            <person name="Chovatia M."/>
            <person name="Cooper J."/>
            <person name="Damon W."/>
            <person name="Desjardin D."/>
            <person name="Finy P."/>
            <person name="Geml J."/>
            <person name="Haridas S."/>
            <person name="Hughes K."/>
            <person name="Justo A."/>
            <person name="Karasinski D."/>
            <person name="Kautmanova I."/>
            <person name="Kiss B."/>
            <person name="Kocsube S."/>
            <person name="Kotiranta H."/>
            <person name="LaButti K.M."/>
            <person name="Lechner B.E."/>
            <person name="Liimatainen K."/>
            <person name="Lipzen A."/>
            <person name="Lukacs Z."/>
            <person name="Mihaltcheva S."/>
            <person name="Morgado L.N."/>
            <person name="Niskanen T."/>
            <person name="Noordeloos M.E."/>
            <person name="Ohm R.A."/>
            <person name="Ortiz-Santana B."/>
            <person name="Ovrebo C."/>
            <person name="Racz N."/>
            <person name="Riley R."/>
            <person name="Savchenko A."/>
            <person name="Shiryaev A."/>
            <person name="Soop K."/>
            <person name="Spirin V."/>
            <person name="Szebenyi C."/>
            <person name="Tomsovsky M."/>
            <person name="Tulloss R.E."/>
            <person name="Uehling J."/>
            <person name="Grigoriev I.V."/>
            <person name="Vagvolgyi C."/>
            <person name="Papp T."/>
            <person name="Martin F.M."/>
            <person name="Miettinen O."/>
            <person name="Hibbett D.S."/>
            <person name="Nagy L.G."/>
        </authorList>
    </citation>
    <scope>NUCLEOTIDE SEQUENCE [LARGE SCALE GENOMIC DNA]</scope>
    <source>
        <strain evidence="5 6">FP101781</strain>
    </source>
</reference>
<feature type="domain" description="DUF6697" evidence="4">
    <location>
        <begin position="263"/>
        <end position="438"/>
    </location>
</feature>
<proteinExistence type="predicted"/>
<organism evidence="5 6">
    <name type="scientific">Coprinellus micaceus</name>
    <name type="common">Glistening ink-cap mushroom</name>
    <name type="synonym">Coprinus micaceus</name>
    <dbReference type="NCBI Taxonomy" id="71717"/>
    <lineage>
        <taxon>Eukaryota</taxon>
        <taxon>Fungi</taxon>
        <taxon>Dikarya</taxon>
        <taxon>Basidiomycota</taxon>
        <taxon>Agaricomycotina</taxon>
        <taxon>Agaricomycetes</taxon>
        <taxon>Agaricomycetidae</taxon>
        <taxon>Agaricales</taxon>
        <taxon>Agaricineae</taxon>
        <taxon>Psathyrellaceae</taxon>
        <taxon>Coprinellus</taxon>
    </lineage>
</organism>
<feature type="region of interest" description="Disordered" evidence="2">
    <location>
        <begin position="128"/>
        <end position="149"/>
    </location>
</feature>
<dbReference type="Proteomes" id="UP000298030">
    <property type="component" value="Unassembled WGS sequence"/>
</dbReference>
<feature type="compositionally biased region" description="Low complexity" evidence="2">
    <location>
        <begin position="483"/>
        <end position="492"/>
    </location>
</feature>
<dbReference type="AlphaFoldDB" id="A0A4Y7SJM1"/>
<evidence type="ECO:0000256" key="1">
    <source>
        <dbReference type="SAM" id="Coils"/>
    </source>
</evidence>
<keyword evidence="6" id="KW-1185">Reference proteome</keyword>
<dbReference type="OrthoDB" id="3265858at2759"/>
<evidence type="ECO:0000256" key="3">
    <source>
        <dbReference type="SAM" id="SignalP"/>
    </source>
</evidence>
<feature type="signal peptide" evidence="3">
    <location>
        <begin position="1"/>
        <end position="25"/>
    </location>
</feature>
<feature type="compositionally biased region" description="Basic and acidic residues" evidence="2">
    <location>
        <begin position="460"/>
        <end position="482"/>
    </location>
</feature>
<dbReference type="InterPro" id="IPR046520">
    <property type="entry name" value="DUF6697"/>
</dbReference>
<gene>
    <name evidence="5" type="ORF">FA13DRAFT_1799423</name>
</gene>
<sequence>MDQGLWRSWIVLSHLHAPLLIRYLAQPFVMSTDEIPILRQTIAEMRQQLKAKEEDLDELKQDKRYLRAHNEELKGEVAHLKAELRESVSQGEKLAGQAHSAMVTSTSSDGGAIRALSGEGIGAPKADVARTSMSAPSPPVDQPPGYNDGQPFSAEIVPRVPEGSTVDTASKGIKKPYASIVSPSGKRKGDVMEDTNIVVKRSKASNPTAEKHGPPAEETEALVLPPSTGDAYLKTTTLFNMESVVPSKKYIIHAGRNPSALVKRAAIFPIHIDNPAVPSNPGEHGLLLNGGGYFPRAVPQPRSLFGRNLDAKSSTWKYLGEYEFSHVGKMSGTGFRGQTESAKRSLARDILEQTGGDQWYVTTRARVGLKKAGLLPSKNAAFEEELIKKEIALIKAGHGQHVDQKDIVHALAAGEEGVEVTLMKCVGYDSAFALDIEAKYKAAFASGSLGATKRKGHPKKQSEGSTKESEGGRRGSFKERSKPLLPGPSSSPMESQTYDPEEDDLSELLYP</sequence>
<feature type="coiled-coil region" evidence="1">
    <location>
        <begin position="35"/>
        <end position="90"/>
    </location>
</feature>
<dbReference type="Pfam" id="PF20411">
    <property type="entry name" value="DUF6697"/>
    <property type="match status" value="1"/>
</dbReference>
<dbReference type="EMBL" id="QPFP01000101">
    <property type="protein sequence ID" value="TEB21858.1"/>
    <property type="molecule type" value="Genomic_DNA"/>
</dbReference>
<evidence type="ECO:0000259" key="4">
    <source>
        <dbReference type="Pfam" id="PF20411"/>
    </source>
</evidence>
<protein>
    <recommendedName>
        <fullName evidence="4">DUF6697 domain-containing protein</fullName>
    </recommendedName>
</protein>
<feature type="chain" id="PRO_5021483480" description="DUF6697 domain-containing protein" evidence="3">
    <location>
        <begin position="26"/>
        <end position="511"/>
    </location>
</feature>
<evidence type="ECO:0000313" key="6">
    <source>
        <dbReference type="Proteomes" id="UP000298030"/>
    </source>
</evidence>
<keyword evidence="1" id="KW-0175">Coiled coil</keyword>
<accession>A0A4Y7SJM1</accession>
<feature type="region of interest" description="Disordered" evidence="2">
    <location>
        <begin position="450"/>
        <end position="511"/>
    </location>
</feature>
<dbReference type="STRING" id="71717.A0A4Y7SJM1"/>
<keyword evidence="3" id="KW-0732">Signal</keyword>